<reference evidence="2" key="2">
    <citation type="journal article" date="2015" name="Fish Shellfish Immunol.">
        <title>Early steps in the European eel (Anguilla anguilla)-Vibrio vulnificus interaction in the gills: Role of the RtxA13 toxin.</title>
        <authorList>
            <person name="Callol A."/>
            <person name="Pajuelo D."/>
            <person name="Ebbesson L."/>
            <person name="Teles M."/>
            <person name="MacKenzie S."/>
            <person name="Amaro C."/>
        </authorList>
    </citation>
    <scope>NUCLEOTIDE SEQUENCE</scope>
</reference>
<dbReference type="AlphaFoldDB" id="A0A0E9W1S9"/>
<evidence type="ECO:0000256" key="1">
    <source>
        <dbReference type="SAM" id="Phobius"/>
    </source>
</evidence>
<organism evidence="2">
    <name type="scientific">Anguilla anguilla</name>
    <name type="common">European freshwater eel</name>
    <name type="synonym">Muraena anguilla</name>
    <dbReference type="NCBI Taxonomy" id="7936"/>
    <lineage>
        <taxon>Eukaryota</taxon>
        <taxon>Metazoa</taxon>
        <taxon>Chordata</taxon>
        <taxon>Craniata</taxon>
        <taxon>Vertebrata</taxon>
        <taxon>Euteleostomi</taxon>
        <taxon>Actinopterygii</taxon>
        <taxon>Neopterygii</taxon>
        <taxon>Teleostei</taxon>
        <taxon>Anguilliformes</taxon>
        <taxon>Anguillidae</taxon>
        <taxon>Anguilla</taxon>
    </lineage>
</organism>
<protein>
    <submittedName>
        <fullName evidence="2">Uncharacterized protein</fullName>
    </submittedName>
</protein>
<proteinExistence type="predicted"/>
<reference evidence="2" key="1">
    <citation type="submission" date="2014-11" db="EMBL/GenBank/DDBJ databases">
        <authorList>
            <person name="Amaro Gonzalez C."/>
        </authorList>
    </citation>
    <scope>NUCLEOTIDE SEQUENCE</scope>
</reference>
<dbReference type="EMBL" id="GBXM01024311">
    <property type="protein sequence ID" value="JAH84266.1"/>
    <property type="molecule type" value="Transcribed_RNA"/>
</dbReference>
<feature type="transmembrane region" description="Helical" evidence="1">
    <location>
        <begin position="14"/>
        <end position="34"/>
    </location>
</feature>
<name>A0A0E9W1S9_ANGAN</name>
<keyword evidence="1" id="KW-0472">Membrane</keyword>
<keyword evidence="1" id="KW-0812">Transmembrane</keyword>
<keyword evidence="1" id="KW-1133">Transmembrane helix</keyword>
<sequence length="35" mass="4104">MSDFYNSTFCFPDFGVFDFCWGFLFGFTGFLCSFC</sequence>
<evidence type="ECO:0000313" key="2">
    <source>
        <dbReference type="EMBL" id="JAH84266.1"/>
    </source>
</evidence>
<accession>A0A0E9W1S9</accession>